<dbReference type="NCBIfam" id="TIGR00179">
    <property type="entry name" value="murB"/>
    <property type="match status" value="1"/>
</dbReference>
<dbReference type="PROSITE" id="PS51387">
    <property type="entry name" value="FAD_PCMH"/>
    <property type="match status" value="1"/>
</dbReference>
<dbReference type="GO" id="GO:0008762">
    <property type="term" value="F:UDP-N-acetylmuramate dehydrogenase activity"/>
    <property type="evidence" value="ECO:0007669"/>
    <property type="project" value="UniProtKB-UniRule"/>
</dbReference>
<keyword evidence="9 16" id="KW-0521">NADP</keyword>
<reference evidence="18 19" key="1">
    <citation type="journal article" date="2016" name="Nat. Commun.">
        <title>Thousands of microbial genomes shed light on interconnected biogeochemical processes in an aquifer system.</title>
        <authorList>
            <person name="Anantharaman K."/>
            <person name="Brown C.T."/>
            <person name="Hug L.A."/>
            <person name="Sharon I."/>
            <person name="Castelle C.J."/>
            <person name="Probst A.J."/>
            <person name="Thomas B.C."/>
            <person name="Singh A."/>
            <person name="Wilkins M.J."/>
            <person name="Karaoz U."/>
            <person name="Brodie E.L."/>
            <person name="Williams K.H."/>
            <person name="Hubbard S.S."/>
            <person name="Banfield J.F."/>
        </authorList>
    </citation>
    <scope>NUCLEOTIDE SEQUENCE [LARGE SCALE GENOMIC DNA]</scope>
</reference>
<accession>A0A1F8BD52</accession>
<comment type="pathway">
    <text evidence="4 16">Cell wall biogenesis; peptidoglycan biosynthesis.</text>
</comment>
<dbReference type="InterPro" id="IPR036318">
    <property type="entry name" value="FAD-bd_PCMH-like_sf"/>
</dbReference>
<dbReference type="SUPFAM" id="SSF56194">
    <property type="entry name" value="Uridine diphospho-N-Acetylenolpyruvylglucosamine reductase, MurB, C-terminal domain"/>
    <property type="match status" value="1"/>
</dbReference>
<comment type="subcellular location">
    <subcellularLocation>
        <location evidence="3 16">Cytoplasm</location>
    </subcellularLocation>
</comment>
<organism evidence="18 19">
    <name type="scientific">Candidatus Woesebacteria bacterium RIFCSPLOWO2_01_FULL_39_21</name>
    <dbReference type="NCBI Taxonomy" id="1802519"/>
    <lineage>
        <taxon>Bacteria</taxon>
        <taxon>Candidatus Woeseibacteriota</taxon>
    </lineage>
</organism>
<dbReference type="Gene3D" id="3.30.465.10">
    <property type="match status" value="1"/>
</dbReference>
<keyword evidence="8 16" id="KW-0274">FAD</keyword>
<dbReference type="InterPro" id="IPR011601">
    <property type="entry name" value="MurB_C"/>
</dbReference>
<dbReference type="GO" id="GO:0051301">
    <property type="term" value="P:cell division"/>
    <property type="evidence" value="ECO:0007669"/>
    <property type="project" value="UniProtKB-KW"/>
</dbReference>
<protein>
    <recommendedName>
        <fullName evidence="16">UDP-N-acetylenolpyruvoylglucosamine reductase</fullName>
        <ecNumber evidence="16">1.3.1.98</ecNumber>
    </recommendedName>
    <alternativeName>
        <fullName evidence="16">UDP-N-acetylmuramate dehydrogenase</fullName>
    </alternativeName>
</protein>
<dbReference type="HAMAP" id="MF_00037">
    <property type="entry name" value="MurB"/>
    <property type="match status" value="1"/>
</dbReference>
<dbReference type="InterPro" id="IPR016166">
    <property type="entry name" value="FAD-bd_PCMH"/>
</dbReference>
<dbReference type="GO" id="GO:0005829">
    <property type="term" value="C:cytosol"/>
    <property type="evidence" value="ECO:0007669"/>
    <property type="project" value="TreeGrafter"/>
</dbReference>
<dbReference type="InterPro" id="IPR036635">
    <property type="entry name" value="MurB_C_sf"/>
</dbReference>
<evidence type="ECO:0000256" key="2">
    <source>
        <dbReference type="ARBA" id="ARBA00003921"/>
    </source>
</evidence>
<keyword evidence="7 16" id="KW-0285">Flavoprotein</keyword>
<dbReference type="GO" id="GO:0071949">
    <property type="term" value="F:FAD binding"/>
    <property type="evidence" value="ECO:0007669"/>
    <property type="project" value="InterPro"/>
</dbReference>
<comment type="cofactor">
    <cofactor evidence="1 16">
        <name>FAD</name>
        <dbReference type="ChEBI" id="CHEBI:57692"/>
    </cofactor>
</comment>
<dbReference type="Pfam" id="PF02873">
    <property type="entry name" value="MurB_C"/>
    <property type="match status" value="1"/>
</dbReference>
<dbReference type="NCBIfam" id="NF000755">
    <property type="entry name" value="PRK00046.1"/>
    <property type="match status" value="1"/>
</dbReference>
<dbReference type="AlphaFoldDB" id="A0A1F8BD52"/>
<evidence type="ECO:0000256" key="16">
    <source>
        <dbReference type="HAMAP-Rule" id="MF_00037"/>
    </source>
</evidence>
<name>A0A1F8BD52_9BACT</name>
<evidence type="ECO:0000256" key="13">
    <source>
        <dbReference type="ARBA" id="ARBA00023306"/>
    </source>
</evidence>
<evidence type="ECO:0000256" key="7">
    <source>
        <dbReference type="ARBA" id="ARBA00022630"/>
    </source>
</evidence>
<dbReference type="InterPro" id="IPR006094">
    <property type="entry name" value="Oxid_FAD_bind_N"/>
</dbReference>
<keyword evidence="13 16" id="KW-0131">Cell cycle</keyword>
<evidence type="ECO:0000256" key="12">
    <source>
        <dbReference type="ARBA" id="ARBA00023002"/>
    </source>
</evidence>
<dbReference type="InterPro" id="IPR016169">
    <property type="entry name" value="FAD-bd_PCMH_sub2"/>
</dbReference>
<evidence type="ECO:0000256" key="5">
    <source>
        <dbReference type="ARBA" id="ARBA00022490"/>
    </source>
</evidence>
<sequence length="356" mass="40692">MRIYKNFNLKNYNAFKLTVFAKYFAKVNTISDLKKLLKKYRKEKKFILGDGFNTLFTKNFNGLVIKINIKGIRFIKDLPKSVLIEVGAGEDWNKFVLYSVNNNFSGIENLALIPGTVGAAPIQNIAAYGQSFGEVALKIKGVNIYTLKEQTLLAKNCKLYYRDSLFKHELSNKFVITSVIVKLFKESHYDLNYHGRLPYESLKAELSKYGHEPYSPKDIAKAVIHLRKIKMPDFKKIGTAGSFFKNPFVSKSKFEDLKKIMPDLQAYPINKMLYPHPNDPVFKLANFVKIPAGRLLDELGWKGKIINRVGTFKNHALVVINNGNATPKDIITFTNAMKKDVYINFKIQLETEVNII</sequence>
<dbReference type="EC" id="1.3.1.98" evidence="16"/>
<dbReference type="SUPFAM" id="SSF56176">
    <property type="entry name" value="FAD-binding/transporter-associated domain-like"/>
    <property type="match status" value="1"/>
</dbReference>
<comment type="catalytic activity">
    <reaction evidence="15 16">
        <text>UDP-N-acetyl-alpha-D-muramate + NADP(+) = UDP-N-acetyl-3-O-(1-carboxyvinyl)-alpha-D-glucosamine + NADPH + H(+)</text>
        <dbReference type="Rhea" id="RHEA:12248"/>
        <dbReference type="ChEBI" id="CHEBI:15378"/>
        <dbReference type="ChEBI" id="CHEBI:57783"/>
        <dbReference type="ChEBI" id="CHEBI:58349"/>
        <dbReference type="ChEBI" id="CHEBI:68483"/>
        <dbReference type="ChEBI" id="CHEBI:70757"/>
        <dbReference type="EC" id="1.3.1.98"/>
    </reaction>
</comment>
<keyword evidence="5 16" id="KW-0963">Cytoplasm</keyword>
<evidence type="ECO:0000256" key="14">
    <source>
        <dbReference type="ARBA" id="ARBA00023316"/>
    </source>
</evidence>
<comment type="caution">
    <text evidence="18">The sequence shown here is derived from an EMBL/GenBank/DDBJ whole genome shotgun (WGS) entry which is preliminary data.</text>
</comment>
<dbReference type="Proteomes" id="UP000177082">
    <property type="component" value="Unassembled WGS sequence"/>
</dbReference>
<dbReference type="GO" id="GO:0008360">
    <property type="term" value="P:regulation of cell shape"/>
    <property type="evidence" value="ECO:0007669"/>
    <property type="project" value="UniProtKB-KW"/>
</dbReference>
<dbReference type="Pfam" id="PF01565">
    <property type="entry name" value="FAD_binding_4"/>
    <property type="match status" value="1"/>
</dbReference>
<evidence type="ECO:0000313" key="19">
    <source>
        <dbReference type="Proteomes" id="UP000177082"/>
    </source>
</evidence>
<feature type="active site" evidence="16">
    <location>
        <position position="162"/>
    </location>
</feature>
<feature type="active site" evidence="16">
    <location>
        <position position="352"/>
    </location>
</feature>
<dbReference type="Gene3D" id="3.90.78.10">
    <property type="entry name" value="UDP-N-acetylenolpyruvoylglucosamine reductase, C-terminal domain"/>
    <property type="match status" value="1"/>
</dbReference>
<dbReference type="InterPro" id="IPR016167">
    <property type="entry name" value="FAD-bd_PCMH_sub1"/>
</dbReference>
<evidence type="ECO:0000256" key="4">
    <source>
        <dbReference type="ARBA" id="ARBA00004752"/>
    </source>
</evidence>
<evidence type="ECO:0000256" key="8">
    <source>
        <dbReference type="ARBA" id="ARBA00022827"/>
    </source>
</evidence>
<dbReference type="InterPro" id="IPR003170">
    <property type="entry name" value="MurB"/>
</dbReference>
<comment type="similarity">
    <text evidence="16">Belongs to the MurB family.</text>
</comment>
<dbReference type="UniPathway" id="UPA00219"/>
<feature type="active site" description="Proton donor" evidence="16">
    <location>
        <position position="242"/>
    </location>
</feature>
<evidence type="ECO:0000256" key="11">
    <source>
        <dbReference type="ARBA" id="ARBA00022984"/>
    </source>
</evidence>
<evidence type="ECO:0000313" key="18">
    <source>
        <dbReference type="EMBL" id="OGM61609.1"/>
    </source>
</evidence>
<proteinExistence type="inferred from homology"/>
<evidence type="ECO:0000256" key="10">
    <source>
        <dbReference type="ARBA" id="ARBA00022960"/>
    </source>
</evidence>
<feature type="domain" description="FAD-binding PCMH-type" evidence="17">
    <location>
        <begin position="12"/>
        <end position="186"/>
    </location>
</feature>
<dbReference type="GO" id="GO:0009252">
    <property type="term" value="P:peptidoglycan biosynthetic process"/>
    <property type="evidence" value="ECO:0007669"/>
    <property type="project" value="UniProtKB-UniRule"/>
</dbReference>
<gene>
    <name evidence="16" type="primary">murB</name>
    <name evidence="18" type="ORF">A2961_04075</name>
</gene>
<keyword evidence="12 16" id="KW-0560">Oxidoreductase</keyword>
<keyword evidence="10 16" id="KW-0133">Cell shape</keyword>
<comment type="function">
    <text evidence="2 16">Cell wall formation.</text>
</comment>
<dbReference type="STRING" id="1802519.A2961_04075"/>
<evidence type="ECO:0000259" key="17">
    <source>
        <dbReference type="PROSITE" id="PS51387"/>
    </source>
</evidence>
<dbReference type="EMBL" id="MGHF01000035">
    <property type="protein sequence ID" value="OGM61609.1"/>
    <property type="molecule type" value="Genomic_DNA"/>
</dbReference>
<evidence type="ECO:0000256" key="6">
    <source>
        <dbReference type="ARBA" id="ARBA00022618"/>
    </source>
</evidence>
<evidence type="ECO:0000256" key="15">
    <source>
        <dbReference type="ARBA" id="ARBA00048914"/>
    </source>
</evidence>
<keyword evidence="6 16" id="KW-0132">Cell division</keyword>
<evidence type="ECO:0000256" key="3">
    <source>
        <dbReference type="ARBA" id="ARBA00004496"/>
    </source>
</evidence>
<dbReference type="Gene3D" id="3.30.43.10">
    <property type="entry name" value="Uridine Diphospho-n-acetylenolpyruvylglucosamine Reductase, domain 2"/>
    <property type="match status" value="1"/>
</dbReference>
<keyword evidence="11 16" id="KW-0573">Peptidoglycan synthesis</keyword>
<dbReference type="PANTHER" id="PTHR21071">
    <property type="entry name" value="UDP-N-ACETYLENOLPYRUVOYLGLUCOSAMINE REDUCTASE"/>
    <property type="match status" value="1"/>
</dbReference>
<dbReference type="PANTHER" id="PTHR21071:SF4">
    <property type="entry name" value="UDP-N-ACETYLENOLPYRUVOYLGLUCOSAMINE REDUCTASE"/>
    <property type="match status" value="1"/>
</dbReference>
<keyword evidence="14 16" id="KW-0961">Cell wall biogenesis/degradation</keyword>
<evidence type="ECO:0000256" key="9">
    <source>
        <dbReference type="ARBA" id="ARBA00022857"/>
    </source>
</evidence>
<dbReference type="GO" id="GO:0071555">
    <property type="term" value="P:cell wall organization"/>
    <property type="evidence" value="ECO:0007669"/>
    <property type="project" value="UniProtKB-KW"/>
</dbReference>
<evidence type="ECO:0000256" key="1">
    <source>
        <dbReference type="ARBA" id="ARBA00001974"/>
    </source>
</evidence>